<evidence type="ECO:0000256" key="3">
    <source>
        <dbReference type="ARBA" id="ARBA00023194"/>
    </source>
</evidence>
<dbReference type="GO" id="GO:0051213">
    <property type="term" value="F:dioxygenase activity"/>
    <property type="evidence" value="ECO:0007669"/>
    <property type="project" value="UniProtKB-KW"/>
</dbReference>
<dbReference type="InterPro" id="IPR042098">
    <property type="entry name" value="TauD-like_sf"/>
</dbReference>
<dbReference type="EMBL" id="BAABFO010000023">
    <property type="protein sequence ID" value="GAA4339781.1"/>
    <property type="molecule type" value="Genomic_DNA"/>
</dbReference>
<protein>
    <submittedName>
        <fullName evidence="5">TauD/TfdA family dioxygenase</fullName>
    </submittedName>
</protein>
<evidence type="ECO:0000313" key="5">
    <source>
        <dbReference type="EMBL" id="GAA4339781.1"/>
    </source>
</evidence>
<keyword evidence="2" id="KW-0560">Oxidoreductase</keyword>
<dbReference type="RefSeq" id="WP_345251505.1">
    <property type="nucleotide sequence ID" value="NZ_BAABFO010000023.1"/>
</dbReference>
<keyword evidence="6" id="KW-1185">Reference proteome</keyword>
<dbReference type="PANTHER" id="PTHR10696:SF56">
    <property type="entry name" value="TAUD_TFDA-LIKE DOMAIN-CONTAINING PROTEIN"/>
    <property type="match status" value="1"/>
</dbReference>
<dbReference type="InterPro" id="IPR050411">
    <property type="entry name" value="AlphaKG_dependent_hydroxylases"/>
</dbReference>
<dbReference type="Gene3D" id="3.60.130.10">
    <property type="entry name" value="Clavaminate synthase-like"/>
    <property type="match status" value="1"/>
</dbReference>
<feature type="domain" description="TauD/TfdA-like" evidence="4">
    <location>
        <begin position="55"/>
        <end position="307"/>
    </location>
</feature>
<keyword evidence="3" id="KW-0045">Antibiotic biosynthesis</keyword>
<dbReference type="InterPro" id="IPR003819">
    <property type="entry name" value="TauD/TfdA-like"/>
</dbReference>
<proteinExistence type="predicted"/>
<keyword evidence="5" id="KW-0223">Dioxygenase</keyword>
<gene>
    <name evidence="5" type="ORF">GCM10023144_38400</name>
</gene>
<comment type="cofactor">
    <cofactor evidence="1">
        <name>Fe(2+)</name>
        <dbReference type="ChEBI" id="CHEBI:29033"/>
    </cofactor>
</comment>
<evidence type="ECO:0000256" key="1">
    <source>
        <dbReference type="ARBA" id="ARBA00001954"/>
    </source>
</evidence>
<dbReference type="PANTHER" id="PTHR10696">
    <property type="entry name" value="GAMMA-BUTYROBETAINE HYDROXYLASE-RELATED"/>
    <property type="match status" value="1"/>
</dbReference>
<sequence length="340" mass="38403">MIEVRRTPITGPSVWNGKDLESRDDWVVSWTQREIAEIDAALRSTQARGIPTFEIRKEDFPIPSFAARAPALSEEIENGRGFIVMRGFPVGRYTKDEAEAIFWGIGTQLGEAVSQNARGELISHVTDKGLRFGAAEVRGYETQSDLFFHNDHGDVVGLLCLHTAKEGGRSKLVSSAAIYNDILEHHPEYIDELCRGYFYHMRGENQPGAPQVTEHRVPVFSWYQGRLSSRLAKNAIVLGEAQMGHPLSERERAPLDYIDEACERLCVSMWLNQGDMQFVSNYSVLHARTQFVDFDEPEKKRHLLRLWLNLSISRPLTYEFATRYGPGTARRGVPPVVVAA</sequence>
<name>A0ABP8HIE2_9BURK</name>
<dbReference type="Pfam" id="PF02668">
    <property type="entry name" value="TauD"/>
    <property type="match status" value="1"/>
</dbReference>
<accession>A0ABP8HIE2</accession>
<reference evidence="6" key="1">
    <citation type="journal article" date="2019" name="Int. J. Syst. Evol. Microbiol.">
        <title>The Global Catalogue of Microorganisms (GCM) 10K type strain sequencing project: providing services to taxonomists for standard genome sequencing and annotation.</title>
        <authorList>
            <consortium name="The Broad Institute Genomics Platform"/>
            <consortium name="The Broad Institute Genome Sequencing Center for Infectious Disease"/>
            <person name="Wu L."/>
            <person name="Ma J."/>
        </authorList>
    </citation>
    <scope>NUCLEOTIDE SEQUENCE [LARGE SCALE GENOMIC DNA]</scope>
    <source>
        <strain evidence="6">JCM 17666</strain>
    </source>
</reference>
<organism evidence="5 6">
    <name type="scientific">Pigmentiphaga soli</name>
    <dbReference type="NCBI Taxonomy" id="1007095"/>
    <lineage>
        <taxon>Bacteria</taxon>
        <taxon>Pseudomonadati</taxon>
        <taxon>Pseudomonadota</taxon>
        <taxon>Betaproteobacteria</taxon>
        <taxon>Burkholderiales</taxon>
        <taxon>Alcaligenaceae</taxon>
        <taxon>Pigmentiphaga</taxon>
    </lineage>
</organism>
<dbReference type="SUPFAM" id="SSF51197">
    <property type="entry name" value="Clavaminate synthase-like"/>
    <property type="match status" value="1"/>
</dbReference>
<comment type="caution">
    <text evidence="5">The sequence shown here is derived from an EMBL/GenBank/DDBJ whole genome shotgun (WGS) entry which is preliminary data.</text>
</comment>
<dbReference type="Proteomes" id="UP001501671">
    <property type="component" value="Unassembled WGS sequence"/>
</dbReference>
<evidence type="ECO:0000259" key="4">
    <source>
        <dbReference type="Pfam" id="PF02668"/>
    </source>
</evidence>
<evidence type="ECO:0000313" key="6">
    <source>
        <dbReference type="Proteomes" id="UP001501671"/>
    </source>
</evidence>
<evidence type="ECO:0000256" key="2">
    <source>
        <dbReference type="ARBA" id="ARBA00023002"/>
    </source>
</evidence>